<evidence type="ECO:0000313" key="2">
    <source>
        <dbReference type="EMBL" id="KRH56144.1"/>
    </source>
</evidence>
<evidence type="ECO:0000256" key="1">
    <source>
        <dbReference type="SAM" id="MobiDB-lite"/>
    </source>
</evidence>
<dbReference type="PaxDb" id="3847-GLYMA06G46280.1"/>
<dbReference type="Proteomes" id="UP000008827">
    <property type="component" value="Chromosome 6"/>
</dbReference>
<dbReference type="InParanoid" id="K7KYB7"/>
<name>K7KYB7_SOYBN</name>
<accession>K7KYB7</accession>
<keyword evidence="4" id="KW-1185">Reference proteome</keyword>
<dbReference type="HOGENOM" id="CLU_2817542_0_0_1"/>
<evidence type="ECO:0000313" key="3">
    <source>
        <dbReference type="EnsemblPlants" id="KRH56144"/>
    </source>
</evidence>
<feature type="compositionally biased region" description="Polar residues" evidence="1">
    <location>
        <begin position="45"/>
        <end position="54"/>
    </location>
</feature>
<protein>
    <submittedName>
        <fullName evidence="2 3">Uncharacterized protein</fullName>
    </submittedName>
</protein>
<dbReference type="EMBL" id="CM000839">
    <property type="protein sequence ID" value="KRH56144.1"/>
    <property type="molecule type" value="Genomic_DNA"/>
</dbReference>
<dbReference type="SMR" id="K7KYB7"/>
<reference evidence="2 3" key="1">
    <citation type="journal article" date="2010" name="Nature">
        <title>Genome sequence of the palaeopolyploid soybean.</title>
        <authorList>
            <person name="Schmutz J."/>
            <person name="Cannon S.B."/>
            <person name="Schlueter J."/>
            <person name="Ma J."/>
            <person name="Mitros T."/>
            <person name="Nelson W."/>
            <person name="Hyten D.L."/>
            <person name="Song Q."/>
            <person name="Thelen J.J."/>
            <person name="Cheng J."/>
            <person name="Xu D."/>
            <person name="Hellsten U."/>
            <person name="May G.D."/>
            <person name="Yu Y."/>
            <person name="Sakurai T."/>
            <person name="Umezawa T."/>
            <person name="Bhattacharyya M.K."/>
            <person name="Sandhu D."/>
            <person name="Valliyodan B."/>
            <person name="Lindquist E."/>
            <person name="Peto M."/>
            <person name="Grant D."/>
            <person name="Shu S."/>
            <person name="Goodstein D."/>
            <person name="Barry K."/>
            <person name="Futrell-Griggs M."/>
            <person name="Abernathy B."/>
            <person name="Du J."/>
            <person name="Tian Z."/>
            <person name="Zhu L."/>
            <person name="Gill N."/>
            <person name="Joshi T."/>
            <person name="Libault M."/>
            <person name="Sethuraman A."/>
            <person name="Zhang X.-C."/>
            <person name="Shinozaki K."/>
            <person name="Nguyen H.T."/>
            <person name="Wing R.A."/>
            <person name="Cregan P."/>
            <person name="Specht J."/>
            <person name="Grimwood J."/>
            <person name="Rokhsar D."/>
            <person name="Stacey G."/>
            <person name="Shoemaker R.C."/>
            <person name="Jackson S.A."/>
        </authorList>
    </citation>
    <scope>NUCLEOTIDE SEQUENCE [LARGE SCALE GENOMIC DNA]</scope>
    <source>
        <strain evidence="3">cv. Williams 82</strain>
        <tissue evidence="2">Callus</tissue>
    </source>
</reference>
<feature type="compositionally biased region" description="Low complexity" evidence="1">
    <location>
        <begin position="55"/>
        <end position="67"/>
    </location>
</feature>
<dbReference type="Gramene" id="KRH56144">
    <property type="protein sequence ID" value="KRH56144"/>
    <property type="gene ID" value="GLYMA_06G306400"/>
</dbReference>
<gene>
    <name evidence="2" type="ORF">GLYMA_06G306400</name>
</gene>
<feature type="compositionally biased region" description="Low complexity" evidence="1">
    <location>
        <begin position="25"/>
        <end position="39"/>
    </location>
</feature>
<organism evidence="2">
    <name type="scientific">Glycine max</name>
    <name type="common">Soybean</name>
    <name type="synonym">Glycine hispida</name>
    <dbReference type="NCBI Taxonomy" id="3847"/>
    <lineage>
        <taxon>Eukaryota</taxon>
        <taxon>Viridiplantae</taxon>
        <taxon>Streptophyta</taxon>
        <taxon>Embryophyta</taxon>
        <taxon>Tracheophyta</taxon>
        <taxon>Spermatophyta</taxon>
        <taxon>Magnoliopsida</taxon>
        <taxon>eudicotyledons</taxon>
        <taxon>Gunneridae</taxon>
        <taxon>Pentapetalae</taxon>
        <taxon>rosids</taxon>
        <taxon>fabids</taxon>
        <taxon>Fabales</taxon>
        <taxon>Fabaceae</taxon>
        <taxon>Papilionoideae</taxon>
        <taxon>50 kb inversion clade</taxon>
        <taxon>NPAAA clade</taxon>
        <taxon>indigoferoid/millettioid clade</taxon>
        <taxon>Phaseoleae</taxon>
        <taxon>Glycine</taxon>
        <taxon>Glycine subgen. Soja</taxon>
    </lineage>
</organism>
<proteinExistence type="predicted"/>
<dbReference type="AlphaFoldDB" id="K7KYB7"/>
<reference evidence="2" key="3">
    <citation type="submission" date="2018-07" db="EMBL/GenBank/DDBJ databases">
        <title>WGS assembly of Glycine max.</title>
        <authorList>
            <person name="Schmutz J."/>
            <person name="Cannon S."/>
            <person name="Schlueter J."/>
            <person name="Ma J."/>
            <person name="Mitros T."/>
            <person name="Nelson W."/>
            <person name="Hyten D."/>
            <person name="Song Q."/>
            <person name="Thelen J."/>
            <person name="Cheng J."/>
            <person name="Xu D."/>
            <person name="Hellsten U."/>
            <person name="May G."/>
            <person name="Yu Y."/>
            <person name="Sakurai T."/>
            <person name="Umezawa T."/>
            <person name="Bhattacharyya M."/>
            <person name="Sandhu D."/>
            <person name="Valliyodan B."/>
            <person name="Lindquist E."/>
            <person name="Peto M."/>
            <person name="Grant D."/>
            <person name="Shu S."/>
            <person name="Goodstein D."/>
            <person name="Barry K."/>
            <person name="Futrell-Griggs M."/>
            <person name="Abernathy B."/>
            <person name="Du J."/>
            <person name="Tian Z."/>
            <person name="Zhu L."/>
            <person name="Gill N."/>
            <person name="Joshi T."/>
            <person name="Libault M."/>
            <person name="Sethuraman A."/>
            <person name="Zhang X."/>
            <person name="Shinozaki K."/>
            <person name="Nguyen H."/>
            <person name="Wing R."/>
            <person name="Cregan P."/>
            <person name="Specht J."/>
            <person name="Grimwood J."/>
            <person name="Rokhsar D."/>
            <person name="Stacey G."/>
            <person name="Shoemaker R."/>
            <person name="Jackson S."/>
        </authorList>
    </citation>
    <scope>NUCLEOTIDE SEQUENCE</scope>
    <source>
        <tissue evidence="2">Callus</tissue>
    </source>
</reference>
<feature type="region of interest" description="Disordered" evidence="1">
    <location>
        <begin position="1"/>
        <end position="67"/>
    </location>
</feature>
<dbReference type="EnsemblPlants" id="KRH56144">
    <property type="protein sequence ID" value="KRH56144"/>
    <property type="gene ID" value="GLYMA_06G306400"/>
</dbReference>
<reference evidence="3" key="2">
    <citation type="submission" date="2018-02" db="UniProtKB">
        <authorList>
            <consortium name="EnsemblPlants"/>
        </authorList>
    </citation>
    <scope>IDENTIFICATION</scope>
    <source>
        <strain evidence="3">Williams 82</strain>
    </source>
</reference>
<sequence>MASAGKFPSPTPPSIIEVKKPPPATIISGPSGPSGTSGALYNYAGNGNSKTQTKNGNLLGNRLGNEK</sequence>
<evidence type="ECO:0000313" key="4">
    <source>
        <dbReference type="Proteomes" id="UP000008827"/>
    </source>
</evidence>